<evidence type="ECO:0000313" key="1">
    <source>
        <dbReference type="EMBL" id="OPX45215.1"/>
    </source>
</evidence>
<keyword evidence="2" id="KW-1185">Reference proteome</keyword>
<dbReference type="Proteomes" id="UP000191554">
    <property type="component" value="Unassembled WGS sequence"/>
</dbReference>
<protein>
    <submittedName>
        <fullName evidence="1">AMP-binding enzyme</fullName>
    </submittedName>
</protein>
<comment type="caution">
    <text evidence="1">The sequence shown here is derived from an EMBL/GenBank/DDBJ whole genome shotgun (WGS) entry which is preliminary data.</text>
</comment>
<dbReference type="Gene3D" id="3.40.50.12780">
    <property type="entry name" value="N-terminal domain of ligase-like"/>
    <property type="match status" value="1"/>
</dbReference>
<accession>A0A1V4SP23</accession>
<dbReference type="STRING" id="48256.CLHUN_11020"/>
<sequence>MDNYLLNQINETFIENWNNHFSTHIKTKAEMIEQLRRQPPTRKIDRELKLSSKGNLCFFTSGTSGQETFFQMNPETLFGKFAVGLGQMYEELFNVSNHNIASAILAFPMDGSPLGLKHLFALLELGVDVYPGGNRNLDFTPQQVVNLVHKKEIEMLVSRPLEVGVYGRLAKKWNLDTSSVMAILMTGEVIGKRRLKMLGEYFPNAEIKSVYGLTEINAGLFACECGNYHFRTNGQTVVDLEQRDNSIYSSIYFTIIRPELSVIRYNTRDVGHIVENCPCSQGGHALCVKGRDSDEIARDFFILDFSERLYEYGYEHNVFGDITQDGKYHLIVKSMELIEEKVLDQLKAELPNVVISNYLFGNEDNYIPKTKSCTLHRGVEKYEVPNY</sequence>
<dbReference type="AlphaFoldDB" id="A0A1V4SP23"/>
<dbReference type="SUPFAM" id="SSF56801">
    <property type="entry name" value="Acetyl-CoA synthetase-like"/>
    <property type="match status" value="1"/>
</dbReference>
<evidence type="ECO:0000313" key="2">
    <source>
        <dbReference type="Proteomes" id="UP000191554"/>
    </source>
</evidence>
<name>A0A1V4SP23_RUMHU</name>
<dbReference type="RefSeq" id="WP_133051089.1">
    <property type="nucleotide sequence ID" value="NZ_MZGX01000005.1"/>
</dbReference>
<dbReference type="InterPro" id="IPR042099">
    <property type="entry name" value="ANL_N_sf"/>
</dbReference>
<dbReference type="EMBL" id="MZGX01000005">
    <property type="protein sequence ID" value="OPX45215.1"/>
    <property type="molecule type" value="Genomic_DNA"/>
</dbReference>
<proteinExistence type="predicted"/>
<organism evidence="1 2">
    <name type="scientific">Ruminiclostridium hungatei</name>
    <name type="common">Clostridium hungatei</name>
    <dbReference type="NCBI Taxonomy" id="48256"/>
    <lineage>
        <taxon>Bacteria</taxon>
        <taxon>Bacillati</taxon>
        <taxon>Bacillota</taxon>
        <taxon>Clostridia</taxon>
        <taxon>Eubacteriales</taxon>
        <taxon>Oscillospiraceae</taxon>
        <taxon>Ruminiclostridium</taxon>
    </lineage>
</organism>
<gene>
    <name evidence="1" type="ORF">CLHUN_11020</name>
</gene>
<reference evidence="1 2" key="1">
    <citation type="submission" date="2017-03" db="EMBL/GenBank/DDBJ databases">
        <title>Genome sequence of Clostridium hungatei DSM 14427.</title>
        <authorList>
            <person name="Poehlein A."/>
            <person name="Daniel R."/>
        </authorList>
    </citation>
    <scope>NUCLEOTIDE SEQUENCE [LARGE SCALE GENOMIC DNA]</scope>
    <source>
        <strain evidence="1 2">DSM 14427</strain>
    </source>
</reference>